<dbReference type="EMBL" id="DSYQ01000027">
    <property type="protein sequence ID" value="HGT71426.1"/>
    <property type="molecule type" value="Genomic_DNA"/>
</dbReference>
<evidence type="ECO:0000259" key="1">
    <source>
        <dbReference type="Pfam" id="PF02698"/>
    </source>
</evidence>
<comment type="caution">
    <text evidence="2">The sequence shown here is derived from an EMBL/GenBank/DDBJ whole genome shotgun (WGS) entry which is preliminary data.</text>
</comment>
<sequence length="192" mass="22082">MVIIATRPYVAVLGYGCNPEGRKIKDYIYFACNNAVFSSLGRETPIIFSGGFTDPNNFPGISEAMMMEKIAREEIGCVNPMYREEESITTIQNIRNIKKLWIEHRYDKDSVAILSEKPECIICDKDRAQKVSYIARCIFREDISIKGFDFGRTKKEKIFVVAGNIKDIISIHSPKIEEIFLNQRRREITLTN</sequence>
<reference evidence="2" key="1">
    <citation type="journal article" date="2020" name="mSystems">
        <title>Genome- and Community-Level Interaction Insights into Carbon Utilization and Element Cycling Functions of Hydrothermarchaeota in Hydrothermal Sediment.</title>
        <authorList>
            <person name="Zhou Z."/>
            <person name="Liu Y."/>
            <person name="Xu W."/>
            <person name="Pan J."/>
            <person name="Luo Z.H."/>
            <person name="Li M."/>
        </authorList>
    </citation>
    <scope>NUCLEOTIDE SEQUENCE [LARGE SCALE GENOMIC DNA]</scope>
    <source>
        <strain evidence="2">SpSt-579</strain>
    </source>
</reference>
<accession>A0A7C4M635</accession>
<organism evidence="2">
    <name type="scientific">candidate division CPR3 bacterium</name>
    <dbReference type="NCBI Taxonomy" id="2268181"/>
    <lineage>
        <taxon>Bacteria</taxon>
        <taxon>Bacteria division CPR3</taxon>
    </lineage>
</organism>
<gene>
    <name evidence="2" type="ORF">ENT43_04160</name>
</gene>
<proteinExistence type="predicted"/>
<protein>
    <recommendedName>
        <fullName evidence="1">DUF218 domain-containing protein</fullName>
    </recommendedName>
</protein>
<dbReference type="InterPro" id="IPR003848">
    <property type="entry name" value="DUF218"/>
</dbReference>
<dbReference type="Pfam" id="PF02698">
    <property type="entry name" value="DUF218"/>
    <property type="match status" value="1"/>
</dbReference>
<dbReference type="AlphaFoldDB" id="A0A7C4M635"/>
<evidence type="ECO:0000313" key="2">
    <source>
        <dbReference type="EMBL" id="HGT71426.1"/>
    </source>
</evidence>
<name>A0A7C4M635_UNCC3</name>
<feature type="domain" description="DUF218" evidence="1">
    <location>
        <begin position="39"/>
        <end position="114"/>
    </location>
</feature>